<dbReference type="Pfam" id="PF04545">
    <property type="entry name" value="Sigma70_r4"/>
    <property type="match status" value="1"/>
</dbReference>
<evidence type="ECO:0000259" key="2">
    <source>
        <dbReference type="Pfam" id="PF04545"/>
    </source>
</evidence>
<dbReference type="SUPFAM" id="SSF88659">
    <property type="entry name" value="Sigma3 and sigma4 domains of RNA polymerase sigma factors"/>
    <property type="match status" value="1"/>
</dbReference>
<proteinExistence type="predicted"/>
<dbReference type="EMBL" id="MPTB01000038">
    <property type="protein sequence ID" value="OMD42774.1"/>
    <property type="molecule type" value="Genomic_DNA"/>
</dbReference>
<evidence type="ECO:0000313" key="4">
    <source>
        <dbReference type="Proteomes" id="UP000187412"/>
    </source>
</evidence>
<feature type="domain" description="RNA polymerase alpha subunit C-terminal" evidence="1">
    <location>
        <begin position="19"/>
        <end position="72"/>
    </location>
</feature>
<sequence>MIFFVKRGNVVKYLTRLDSIGKLDLSARAFNALRRAGIVSVGDLQDFPIEKFPSLKNMGVKTVTEITEVIEEIANYEIDPLNCNADQEAEDNLDVRFIGKDGLSYRDLPIEDIELSKRSFNCLKGAGINYISMLLDKTETDLFEIPKMGSKSVKEIIEAITLLVLQPMPAARSSHNEVSVSEINEDCLRIVQEVVKKIDVHAGKLYEDILPLVANCNGRLFTAGSAVEIDEHLISKLYGLPLLRCAIKETTLKQLESKPYGMDKFNLVRFLPSFLQNELIVDSLISELIQDGNLLCLHAEIYKRKYPTSLEYAASLSKSKDSAVLTRRLTGQTLDEIGKSLNLSRQRIQQIETKCIRKAPTLSEDMFAHVFQKYDIAKEDFLLGFKETAITYNYLSIAYKKGELPVDELAIDSDFPDYFKKGAERILYKNHVVLGSERVLCSRSELSEYILRTSGVEGLTFEEFSQIYKMLLEDLNLQDNPKFSVMDRGYSNKLAASNHVLWKYGQKLRYYNIDAYDYTDLLNDLNLSSYKNVEYSTRKFFREYPELMSDYDIQDEYELHNLLKKICTSEDYPQINFKRMPNIEFGTADRDTQVMEMLLALAPVKNTDFAAAYEYAYGVLSQTVLANYMKNFDQYFYSGIYKIDVPILPEIMVSKMKQLLSREFYLLSDIRKLYVCQFPKADPKLLNPYTLKTLGLRVYTNYAIKDQYSSATDYFRMILTTEDIVDAQFFPKEVLNTIAYTSEVYKLRAAYEILEYAPLKYVHFRRINCVGVEKESILDYCCKAYRAADSQYFTVYSLQKKGFTHALDELGFDEWFYASLLSEDKEHFTYRRMGKNKLFRRGSEKVSLIDFLEWILYSSESLSLDVYELTEKLSSDYNINFDWYKIVETIKGSAMYYDTITQKVYADYDVYFEEI</sequence>
<organism evidence="3 4">
    <name type="scientific">Paenibacillus borealis</name>
    <dbReference type="NCBI Taxonomy" id="160799"/>
    <lineage>
        <taxon>Bacteria</taxon>
        <taxon>Bacillati</taxon>
        <taxon>Bacillota</taxon>
        <taxon>Bacilli</taxon>
        <taxon>Bacillales</taxon>
        <taxon>Paenibacillaceae</taxon>
        <taxon>Paenibacillus</taxon>
    </lineage>
</organism>
<protein>
    <recommendedName>
        <fullName evidence="5">RNA polymerase alpha subunit C-terminal domain-containing protein</fullName>
    </recommendedName>
</protein>
<dbReference type="InterPro" id="IPR011260">
    <property type="entry name" value="RNAP_asu_C"/>
</dbReference>
<accession>A0ABX3H0S8</accession>
<dbReference type="Gene3D" id="1.10.10.10">
    <property type="entry name" value="Winged helix-like DNA-binding domain superfamily/Winged helix DNA-binding domain"/>
    <property type="match status" value="1"/>
</dbReference>
<dbReference type="Gene3D" id="1.10.150.20">
    <property type="entry name" value="5' to 3' exonuclease, C-terminal subdomain"/>
    <property type="match status" value="2"/>
</dbReference>
<dbReference type="InterPro" id="IPR036388">
    <property type="entry name" value="WH-like_DNA-bd_sf"/>
</dbReference>
<evidence type="ECO:0000259" key="1">
    <source>
        <dbReference type="Pfam" id="PF03118"/>
    </source>
</evidence>
<evidence type="ECO:0000313" key="3">
    <source>
        <dbReference type="EMBL" id="OMD42774.1"/>
    </source>
</evidence>
<name>A0ABX3H0S8_PAEBO</name>
<dbReference type="Proteomes" id="UP000187412">
    <property type="component" value="Unassembled WGS sequence"/>
</dbReference>
<keyword evidence="4" id="KW-1185">Reference proteome</keyword>
<evidence type="ECO:0008006" key="5">
    <source>
        <dbReference type="Google" id="ProtNLM"/>
    </source>
</evidence>
<gene>
    <name evidence="3" type="ORF">BSK56_24845</name>
</gene>
<feature type="domain" description="RNA polymerase alpha subunit C-terminal" evidence="1">
    <location>
        <begin position="104"/>
        <end position="160"/>
    </location>
</feature>
<dbReference type="InterPro" id="IPR007630">
    <property type="entry name" value="RNA_pol_sigma70_r4"/>
</dbReference>
<dbReference type="Pfam" id="PF03118">
    <property type="entry name" value="RNA_pol_A_CTD"/>
    <property type="match status" value="2"/>
</dbReference>
<comment type="caution">
    <text evidence="3">The sequence shown here is derived from an EMBL/GenBank/DDBJ whole genome shotgun (WGS) entry which is preliminary data.</text>
</comment>
<dbReference type="SUPFAM" id="SSF47789">
    <property type="entry name" value="C-terminal domain of RNA polymerase alpha subunit"/>
    <property type="match status" value="2"/>
</dbReference>
<dbReference type="InterPro" id="IPR013324">
    <property type="entry name" value="RNA_pol_sigma_r3/r4-like"/>
</dbReference>
<feature type="domain" description="RNA polymerase sigma-70 region 4" evidence="2">
    <location>
        <begin position="325"/>
        <end position="358"/>
    </location>
</feature>
<reference evidence="3 4" key="1">
    <citation type="submission" date="2016-10" db="EMBL/GenBank/DDBJ databases">
        <title>Paenibacillus species isolates.</title>
        <authorList>
            <person name="Beno S.M."/>
        </authorList>
    </citation>
    <scope>NUCLEOTIDE SEQUENCE [LARGE SCALE GENOMIC DNA]</scope>
    <source>
        <strain evidence="3 4">FSL H7-0744</strain>
    </source>
</reference>